<name>A0ABY2SHB9_9HYPH</name>
<dbReference type="Gene3D" id="2.40.160.40">
    <property type="entry name" value="monomeric porin ompg"/>
    <property type="match status" value="1"/>
</dbReference>
<keyword evidence="2" id="KW-0813">Transport</keyword>
<dbReference type="InterPro" id="IPR009331">
    <property type="entry name" value="Oligogalacturonate-sp_porin"/>
</dbReference>
<feature type="signal peptide" evidence="11">
    <location>
        <begin position="1"/>
        <end position="21"/>
    </location>
</feature>
<dbReference type="Proteomes" id="UP000305202">
    <property type="component" value="Unassembled WGS sequence"/>
</dbReference>
<dbReference type="EMBL" id="SZPQ01000030">
    <property type="protein sequence ID" value="TKI04319.1"/>
    <property type="molecule type" value="Genomic_DNA"/>
</dbReference>
<dbReference type="PANTHER" id="PTHR38105">
    <property type="entry name" value="OUTER MEMBRANE PROTEIN-RELATED-RELATED"/>
    <property type="match status" value="1"/>
</dbReference>
<comment type="caution">
    <text evidence="12">The sequence shown here is derived from an EMBL/GenBank/DDBJ whole genome shotgun (WGS) entry which is preliminary data.</text>
</comment>
<keyword evidence="10" id="KW-0998">Cell outer membrane</keyword>
<keyword evidence="8" id="KW-0626">Porin</keyword>
<keyword evidence="7" id="KW-0406">Ion transport</keyword>
<accession>A0ABY2SHB9</accession>
<evidence type="ECO:0000256" key="6">
    <source>
        <dbReference type="ARBA" id="ARBA00022729"/>
    </source>
</evidence>
<dbReference type="RefSeq" id="WP_136991634.1">
    <property type="nucleotide sequence ID" value="NZ_SZPQ01000030.1"/>
</dbReference>
<dbReference type="PANTHER" id="PTHR38105:SF2">
    <property type="entry name" value="N-ACETYLNEURAMINIC ACID OUTER MEMBRANE CHANNEL PROTEIN NANC-RELATED"/>
    <property type="match status" value="1"/>
</dbReference>
<evidence type="ECO:0000256" key="3">
    <source>
        <dbReference type="ARBA" id="ARBA00022452"/>
    </source>
</evidence>
<proteinExistence type="predicted"/>
<keyword evidence="4" id="KW-0762">Sugar transport</keyword>
<evidence type="ECO:0000313" key="12">
    <source>
        <dbReference type="EMBL" id="TKI04319.1"/>
    </source>
</evidence>
<gene>
    <name evidence="12" type="primary">ompL</name>
    <name evidence="12" type="ORF">FCN80_18440</name>
</gene>
<evidence type="ECO:0000256" key="4">
    <source>
        <dbReference type="ARBA" id="ARBA00022597"/>
    </source>
</evidence>
<evidence type="ECO:0000256" key="2">
    <source>
        <dbReference type="ARBA" id="ARBA00022448"/>
    </source>
</evidence>
<protein>
    <submittedName>
        <fullName evidence="12">Porin OmpL</fullName>
    </submittedName>
</protein>
<dbReference type="InterPro" id="IPR053713">
    <property type="entry name" value="Bact_OM_Channel_sf"/>
</dbReference>
<evidence type="ECO:0000256" key="8">
    <source>
        <dbReference type="ARBA" id="ARBA00023114"/>
    </source>
</evidence>
<evidence type="ECO:0000256" key="7">
    <source>
        <dbReference type="ARBA" id="ARBA00023065"/>
    </source>
</evidence>
<feature type="chain" id="PRO_5045345703" evidence="11">
    <location>
        <begin position="22"/>
        <end position="231"/>
    </location>
</feature>
<sequence length="231" mass="27527">MKNVYSITLLGLVCVSLNSLAAGPWIEGREAYNTGTRQHEFMMRGGYGFANGAGIMLTNAYSTNKWNQFKHSYNELESWYPLFRVTPQFTILPALILTDNSRGSTVSPYVDFNYKFTPDFNVTARYRYNHKNYEIIDNNGHYNDDSTHQFVMYWNVKINDKWAYTFEPDYYIHINDFHANNGRSYSWELNNKLIYSINSHWKPYIEASWLDRTIAYHREQYRFRTGVRYYF</sequence>
<evidence type="ECO:0000313" key="13">
    <source>
        <dbReference type="Proteomes" id="UP000305202"/>
    </source>
</evidence>
<keyword evidence="13" id="KW-1185">Reference proteome</keyword>
<evidence type="ECO:0000256" key="9">
    <source>
        <dbReference type="ARBA" id="ARBA00023136"/>
    </source>
</evidence>
<keyword evidence="6 11" id="KW-0732">Signal</keyword>
<evidence type="ECO:0000256" key="11">
    <source>
        <dbReference type="SAM" id="SignalP"/>
    </source>
</evidence>
<keyword evidence="5" id="KW-0812">Transmembrane</keyword>
<keyword evidence="3" id="KW-1134">Transmembrane beta strand</keyword>
<evidence type="ECO:0000256" key="1">
    <source>
        <dbReference type="ARBA" id="ARBA00004442"/>
    </source>
</evidence>
<dbReference type="Pfam" id="PF06178">
    <property type="entry name" value="KdgM"/>
    <property type="match status" value="1"/>
</dbReference>
<evidence type="ECO:0000256" key="10">
    <source>
        <dbReference type="ARBA" id="ARBA00023237"/>
    </source>
</evidence>
<evidence type="ECO:0000256" key="5">
    <source>
        <dbReference type="ARBA" id="ARBA00022692"/>
    </source>
</evidence>
<keyword evidence="9" id="KW-0472">Membrane</keyword>
<comment type="subcellular location">
    <subcellularLocation>
        <location evidence="1">Cell outer membrane</location>
    </subcellularLocation>
</comment>
<reference evidence="12 13" key="1">
    <citation type="submission" date="2019-04" db="EMBL/GenBank/DDBJ databases">
        <authorList>
            <person name="Li M."/>
            <person name="Gao C."/>
        </authorList>
    </citation>
    <scope>NUCLEOTIDE SEQUENCE [LARGE SCALE GENOMIC DNA]</scope>
    <source>
        <strain evidence="12 13">BGMRC 2031</strain>
    </source>
</reference>
<organism evidence="12 13">
    <name type="scientific">Martelella alba</name>
    <dbReference type="NCBI Taxonomy" id="2590451"/>
    <lineage>
        <taxon>Bacteria</taxon>
        <taxon>Pseudomonadati</taxon>
        <taxon>Pseudomonadota</taxon>
        <taxon>Alphaproteobacteria</taxon>
        <taxon>Hyphomicrobiales</taxon>
        <taxon>Aurantimonadaceae</taxon>
        <taxon>Martelella</taxon>
    </lineage>
</organism>